<accession>E1JYS8</accession>
<dbReference type="InterPro" id="IPR024185">
    <property type="entry name" value="FTHF_cligase-like_sf"/>
</dbReference>
<keyword evidence="5" id="KW-0479">Metal-binding</keyword>
<dbReference type="Gene3D" id="3.40.50.10420">
    <property type="entry name" value="NagB/RpiA/CoA transferase-like"/>
    <property type="match status" value="1"/>
</dbReference>
<evidence type="ECO:0000256" key="1">
    <source>
        <dbReference type="ARBA" id="ARBA00010638"/>
    </source>
</evidence>
<proteinExistence type="inferred from homology"/>
<comment type="cofactor">
    <cofactor evidence="5">
        <name>Mg(2+)</name>
        <dbReference type="ChEBI" id="CHEBI:18420"/>
    </cofactor>
</comment>
<gene>
    <name evidence="6" type="ORF">DesfrDRAFT_2777</name>
</gene>
<dbReference type="GO" id="GO:0030272">
    <property type="term" value="F:5-formyltetrahydrofolate cyclo-ligase activity"/>
    <property type="evidence" value="ECO:0007669"/>
    <property type="project" value="UniProtKB-EC"/>
</dbReference>
<dbReference type="GO" id="GO:0005524">
    <property type="term" value="F:ATP binding"/>
    <property type="evidence" value="ECO:0007669"/>
    <property type="project" value="UniProtKB-KW"/>
</dbReference>
<keyword evidence="3 4" id="KW-0067">ATP-binding</keyword>
<dbReference type="PIRSF" id="PIRSF006806">
    <property type="entry name" value="FTHF_cligase"/>
    <property type="match status" value="1"/>
</dbReference>
<keyword evidence="7" id="KW-1185">Reference proteome</keyword>
<feature type="binding site" evidence="4">
    <location>
        <position position="62"/>
    </location>
    <ligand>
        <name>substrate</name>
    </ligand>
</feature>
<organism evidence="6 7">
    <name type="scientific">Solidesulfovibrio fructosivorans JJ]</name>
    <dbReference type="NCBI Taxonomy" id="596151"/>
    <lineage>
        <taxon>Bacteria</taxon>
        <taxon>Pseudomonadati</taxon>
        <taxon>Thermodesulfobacteriota</taxon>
        <taxon>Desulfovibrionia</taxon>
        <taxon>Desulfovibrionales</taxon>
        <taxon>Desulfovibrionaceae</taxon>
        <taxon>Solidesulfovibrio</taxon>
    </lineage>
</organism>
<keyword evidence="2 4" id="KW-0547">Nucleotide-binding</keyword>
<dbReference type="GO" id="GO:0035999">
    <property type="term" value="P:tetrahydrofolate interconversion"/>
    <property type="evidence" value="ECO:0007669"/>
    <property type="project" value="TreeGrafter"/>
</dbReference>
<feature type="binding site" evidence="4">
    <location>
        <begin position="11"/>
        <end position="15"/>
    </location>
    <ligand>
        <name>ATP</name>
        <dbReference type="ChEBI" id="CHEBI:30616"/>
    </ligand>
</feature>
<name>E1JYS8_SOLFR</name>
<comment type="similarity">
    <text evidence="1 5">Belongs to the 5-formyltetrahydrofolate cyclo-ligase family.</text>
</comment>
<sequence>MQPSPAATIDKDALRRRMLGRRNAQEPELAARASQAVASRVEALPRYAAAREVLAYLPIRGEVDAGILVRSLLASGRRVLLPRCRPDAPGELDVGCLTSLDAAVPGRYGILEPPRAACLPPSAYSPDVILVPGVAFDAKGARLGFGGGYYDRLLALPMAASALTIGLAYAFQVVPQLPADPWDRPVDIVVTELQTYRFDT</sequence>
<keyword evidence="6" id="KW-0436">Ligase</keyword>
<feature type="binding site" evidence="4">
    <location>
        <begin position="142"/>
        <end position="150"/>
    </location>
    <ligand>
        <name>ATP</name>
        <dbReference type="ChEBI" id="CHEBI:30616"/>
    </ligand>
</feature>
<dbReference type="InterPro" id="IPR037171">
    <property type="entry name" value="NagB/RpiA_transferase-like"/>
</dbReference>
<dbReference type="Proteomes" id="UP000006250">
    <property type="component" value="Unassembled WGS sequence"/>
</dbReference>
<evidence type="ECO:0000256" key="5">
    <source>
        <dbReference type="RuleBase" id="RU361279"/>
    </source>
</evidence>
<dbReference type="AlphaFoldDB" id="E1JYS8"/>
<evidence type="ECO:0000256" key="3">
    <source>
        <dbReference type="ARBA" id="ARBA00022840"/>
    </source>
</evidence>
<dbReference type="Pfam" id="PF01812">
    <property type="entry name" value="5-FTHF_cyc-lig"/>
    <property type="match status" value="1"/>
</dbReference>
<dbReference type="PANTHER" id="PTHR23407:SF1">
    <property type="entry name" value="5-FORMYLTETRAHYDROFOLATE CYCLO-LIGASE"/>
    <property type="match status" value="1"/>
</dbReference>
<comment type="caution">
    <text evidence="6">The sequence shown here is derived from an EMBL/GenBank/DDBJ whole genome shotgun (WGS) entry which is preliminary data.</text>
</comment>
<dbReference type="RefSeq" id="WP_005994823.1">
    <property type="nucleotide sequence ID" value="NZ_AECZ01000019.1"/>
</dbReference>
<evidence type="ECO:0000256" key="4">
    <source>
        <dbReference type="PIRSR" id="PIRSR006806-1"/>
    </source>
</evidence>
<dbReference type="eggNOG" id="COG0212">
    <property type="taxonomic scope" value="Bacteria"/>
</dbReference>
<evidence type="ECO:0000313" key="7">
    <source>
        <dbReference type="Proteomes" id="UP000006250"/>
    </source>
</evidence>
<dbReference type="SUPFAM" id="SSF100950">
    <property type="entry name" value="NagB/RpiA/CoA transferase-like"/>
    <property type="match status" value="1"/>
</dbReference>
<keyword evidence="5" id="KW-0460">Magnesium</keyword>
<comment type="catalytic activity">
    <reaction evidence="5">
        <text>(6S)-5-formyl-5,6,7,8-tetrahydrofolate + ATP = (6R)-5,10-methenyltetrahydrofolate + ADP + phosphate</text>
        <dbReference type="Rhea" id="RHEA:10488"/>
        <dbReference type="ChEBI" id="CHEBI:30616"/>
        <dbReference type="ChEBI" id="CHEBI:43474"/>
        <dbReference type="ChEBI" id="CHEBI:57455"/>
        <dbReference type="ChEBI" id="CHEBI:57457"/>
        <dbReference type="ChEBI" id="CHEBI:456216"/>
        <dbReference type="EC" id="6.3.3.2"/>
    </reaction>
</comment>
<dbReference type="GO" id="GO:0046872">
    <property type="term" value="F:metal ion binding"/>
    <property type="evidence" value="ECO:0007669"/>
    <property type="project" value="UniProtKB-KW"/>
</dbReference>
<protein>
    <recommendedName>
        <fullName evidence="5">5-formyltetrahydrofolate cyclo-ligase</fullName>
        <ecNumber evidence="5">6.3.3.2</ecNumber>
    </recommendedName>
</protein>
<dbReference type="STRING" id="596151.DesfrDRAFT_2777"/>
<dbReference type="EC" id="6.3.3.2" evidence="5"/>
<dbReference type="OrthoDB" id="9801938at2"/>
<evidence type="ECO:0000256" key="2">
    <source>
        <dbReference type="ARBA" id="ARBA00022741"/>
    </source>
</evidence>
<dbReference type="GO" id="GO:0009396">
    <property type="term" value="P:folic acid-containing compound biosynthetic process"/>
    <property type="evidence" value="ECO:0007669"/>
    <property type="project" value="TreeGrafter"/>
</dbReference>
<dbReference type="PANTHER" id="PTHR23407">
    <property type="entry name" value="ATPASE INHIBITOR/5-FORMYLTETRAHYDROFOLATE CYCLO-LIGASE"/>
    <property type="match status" value="1"/>
</dbReference>
<feature type="binding site" evidence="4">
    <location>
        <position position="57"/>
    </location>
    <ligand>
        <name>substrate</name>
    </ligand>
</feature>
<reference evidence="6 7" key="1">
    <citation type="submission" date="2010-08" db="EMBL/GenBank/DDBJ databases">
        <title>The draft genome of Desulfovibrio fructosovorans JJ.</title>
        <authorList>
            <consortium name="US DOE Joint Genome Institute (JGI-PGF)"/>
            <person name="Lucas S."/>
            <person name="Copeland A."/>
            <person name="Lapidus A."/>
            <person name="Cheng J.-F."/>
            <person name="Bruce D."/>
            <person name="Goodwin L."/>
            <person name="Pitluck S."/>
            <person name="Land M.L."/>
            <person name="Hauser L."/>
            <person name="Chang Y.-J."/>
            <person name="Jeffries C."/>
            <person name="Wall J.D."/>
            <person name="Stahl D.A."/>
            <person name="Arkin A.P."/>
            <person name="Dehal P."/>
            <person name="Stolyar S.M."/>
            <person name="Hazen T.C."/>
            <person name="Woyke T.J."/>
        </authorList>
    </citation>
    <scope>NUCLEOTIDE SEQUENCE [LARGE SCALE GENOMIC DNA]</scope>
    <source>
        <strain evidence="6 7">JJ</strain>
    </source>
</reference>
<evidence type="ECO:0000313" key="6">
    <source>
        <dbReference type="EMBL" id="EFL50498.1"/>
    </source>
</evidence>
<dbReference type="EMBL" id="AECZ01000019">
    <property type="protein sequence ID" value="EFL50498.1"/>
    <property type="molecule type" value="Genomic_DNA"/>
</dbReference>
<dbReference type="InterPro" id="IPR002698">
    <property type="entry name" value="FTHF_cligase"/>
</dbReference>
<dbReference type="NCBIfam" id="TIGR02727">
    <property type="entry name" value="MTHFS_bact"/>
    <property type="match status" value="1"/>
</dbReference>